<comment type="caution">
    <text evidence="2">The sequence shown here is derived from an EMBL/GenBank/DDBJ whole genome shotgun (WGS) entry which is preliminary data.</text>
</comment>
<evidence type="ECO:0000313" key="3">
    <source>
        <dbReference type="Proteomes" id="UP000198939"/>
    </source>
</evidence>
<name>A0ABY1AZD1_9HYPH</name>
<feature type="non-terminal residue" evidence="2">
    <location>
        <position position="1"/>
    </location>
</feature>
<evidence type="ECO:0000259" key="1">
    <source>
        <dbReference type="Pfam" id="PF02027"/>
    </source>
</evidence>
<keyword evidence="3" id="KW-1185">Reference proteome</keyword>
<dbReference type="InterPro" id="IPR006064">
    <property type="entry name" value="Glycosidase"/>
</dbReference>
<feature type="domain" description="Cytokinin glycosidase" evidence="1">
    <location>
        <begin position="71"/>
        <end position="159"/>
    </location>
</feature>
<proteinExistence type="predicted"/>
<accession>A0ABY1AZD1</accession>
<organism evidence="2 3">
    <name type="scientific">Rhizobium tibeticum</name>
    <dbReference type="NCBI Taxonomy" id="501024"/>
    <lineage>
        <taxon>Bacteria</taxon>
        <taxon>Pseudomonadati</taxon>
        <taxon>Pseudomonadota</taxon>
        <taxon>Alphaproteobacteria</taxon>
        <taxon>Hyphomicrobiales</taxon>
        <taxon>Rhizobiaceae</taxon>
        <taxon>Rhizobium/Agrobacterium group</taxon>
        <taxon>Rhizobium</taxon>
    </lineage>
</organism>
<gene>
    <name evidence="2" type="ORF">SAMN05216228_11651</name>
</gene>
<dbReference type="Pfam" id="PF02027">
    <property type="entry name" value="RolB_RolC"/>
    <property type="match status" value="1"/>
</dbReference>
<evidence type="ECO:0000313" key="2">
    <source>
        <dbReference type="EMBL" id="SEP38629.1"/>
    </source>
</evidence>
<dbReference type="Proteomes" id="UP000198939">
    <property type="component" value="Unassembled WGS sequence"/>
</dbReference>
<protein>
    <submittedName>
        <fullName evidence="2">RolB/RolC glucosidase family protein</fullName>
    </submittedName>
</protein>
<reference evidence="2 3" key="1">
    <citation type="submission" date="2016-10" db="EMBL/GenBank/DDBJ databases">
        <authorList>
            <person name="Varghese N."/>
            <person name="Submissions S."/>
        </authorList>
    </citation>
    <scope>NUCLEOTIDE SEQUENCE [LARGE SCALE GENOMIC DNA]</scope>
    <source>
        <strain evidence="2 3">CGMCC 1.7071</strain>
    </source>
</reference>
<dbReference type="EMBL" id="FOCV01000165">
    <property type="protein sequence ID" value="SEP38629.1"/>
    <property type="molecule type" value="Genomic_DNA"/>
</dbReference>
<sequence length="201" mass="22800">SNKEESPSLYKLHFVSAFTTQSTLLCFHPYSHYFILLSLSASMNTVWGGECPLYRGRTLELVDHIRFAFMERVPPNPRILYVYMPADVARNCLQQGNLDPVPPHLRSNLGMVVALEIPPYDTNIRRRTVAQQYRNALCNPRPDDMDFFVAVPHSSRWIAGGMAAPSVYQRAFATRHHRAAEGVRDEVVLIGPALFRRDAGN</sequence>